<dbReference type="Proteomes" id="UP000887578">
    <property type="component" value="Unplaced"/>
</dbReference>
<dbReference type="Gene3D" id="3.40.605.10">
    <property type="entry name" value="Aldehyde Dehydrogenase, Chain A, domain 1"/>
    <property type="match status" value="1"/>
</dbReference>
<accession>A0A914PHH8</accession>
<dbReference type="PROSITE" id="PS00070">
    <property type="entry name" value="ALDEHYDE_DEHYDR_CYS"/>
    <property type="match status" value="1"/>
</dbReference>
<protein>
    <submittedName>
        <fullName evidence="4">Aldehyde dehydrogenase domain-containing protein</fullName>
    </submittedName>
</protein>
<feature type="domain" description="Aldehyde dehydrogenase" evidence="2">
    <location>
        <begin position="126"/>
        <end position="381"/>
    </location>
</feature>
<dbReference type="InterPro" id="IPR016160">
    <property type="entry name" value="Ald_DH_CS_CYS"/>
</dbReference>
<organism evidence="3 4">
    <name type="scientific">Panagrolaimus davidi</name>
    <dbReference type="NCBI Taxonomy" id="227884"/>
    <lineage>
        <taxon>Eukaryota</taxon>
        <taxon>Metazoa</taxon>
        <taxon>Ecdysozoa</taxon>
        <taxon>Nematoda</taxon>
        <taxon>Chromadorea</taxon>
        <taxon>Rhabditida</taxon>
        <taxon>Tylenchina</taxon>
        <taxon>Panagrolaimomorpha</taxon>
        <taxon>Panagrolaimoidea</taxon>
        <taxon>Panagrolaimidae</taxon>
        <taxon>Panagrolaimus</taxon>
    </lineage>
</organism>
<name>A0A914PHH8_9BILA</name>
<dbReference type="InterPro" id="IPR047110">
    <property type="entry name" value="GABD/Sad-like"/>
</dbReference>
<evidence type="ECO:0000313" key="4">
    <source>
        <dbReference type="WBParaSite" id="PDA_v2.g14247.t1"/>
    </source>
</evidence>
<evidence type="ECO:0000313" key="3">
    <source>
        <dbReference type="Proteomes" id="UP000887578"/>
    </source>
</evidence>
<keyword evidence="1" id="KW-0560">Oxidoreductase</keyword>
<dbReference type="PANTHER" id="PTHR43217">
    <property type="entry name" value="SUCCINATE SEMIALDEHYDE DEHYDROGENASE [NAD(P)+] SAD"/>
    <property type="match status" value="1"/>
</dbReference>
<dbReference type="InterPro" id="IPR016161">
    <property type="entry name" value="Ald_DH/histidinol_DH"/>
</dbReference>
<dbReference type="AlphaFoldDB" id="A0A914PHH8"/>
<dbReference type="InterPro" id="IPR016162">
    <property type="entry name" value="Ald_DH_N"/>
</dbReference>
<dbReference type="Gene3D" id="3.40.309.10">
    <property type="entry name" value="Aldehyde Dehydrogenase, Chain A, domain 2"/>
    <property type="match status" value="1"/>
</dbReference>
<evidence type="ECO:0000259" key="2">
    <source>
        <dbReference type="Pfam" id="PF00171"/>
    </source>
</evidence>
<reference evidence="4" key="1">
    <citation type="submission" date="2022-11" db="UniProtKB">
        <authorList>
            <consortium name="WormBaseParasite"/>
        </authorList>
    </citation>
    <scope>IDENTIFICATION</scope>
</reference>
<dbReference type="WBParaSite" id="PDA_v2.g14247.t1">
    <property type="protein sequence ID" value="PDA_v2.g14247.t1"/>
    <property type="gene ID" value="PDA_v2.g14247"/>
</dbReference>
<dbReference type="SUPFAM" id="SSF53720">
    <property type="entry name" value="ALDH-like"/>
    <property type="match status" value="1"/>
</dbReference>
<sequence length="620" mass="70064">MEFNFPLNLVANLNTLTSPTKNICVLELYEALASGNRIRFDFINSLFKLNILPEPKVYDEIVYEPEYIRIARQLKTELQNCSGLIHRILADVQPYKVTTYEIERSVNTLDEISKNAQYFSKKVNQISVFMPSNLPIYSFLLFGVIPSFMVKQKLIIKPNQLMRDKMIFEQLYDALNIKNLFTNIETVNSETQKFIEQYVPDSDIVVFTGYNKNRDKILSLIKPGSLLIYNGSGHNPIVVGRNANIEKAAKDACYAKFFNSGQDCAGPDAILVHHEIFDEFMDKYLEEVNHLKVGSYDDAEVDVGPITRKSELQKFLGFLHDAEVEKIKCGGNIDMRAKIVQPTVVSDKLTEDSNLEEVFGPISFVYSYEHDDDVAIYFNDKNGTYLRNKMYVSLYGNNEYVEQRDDTHHPTHGGIGIVLYDKNVHDHEEGHKSYGGYSLGASGVFFKNDETNYQSKAMPIYVPEVVALHSEQKLFPPKSNPKEIKKAKKTKNATIAEPFKSMIKESFGNNLVFGFMYNNAEADLPSNVFVCVRESILEQGKAFEAKFTKLLQVEGHNFNITVIEKTELDNIAINCTAIVQTPFNEIVVDAMAGSKSAAIGDMSLLSNLTSKINKALKGSN</sequence>
<keyword evidence="3" id="KW-1185">Reference proteome</keyword>
<dbReference type="InterPro" id="IPR015590">
    <property type="entry name" value="Aldehyde_DH_dom"/>
</dbReference>
<dbReference type="PANTHER" id="PTHR43217:SF1">
    <property type="entry name" value="SUCCINATE SEMIALDEHYDE DEHYDROGENASE [NAD(P)+] SAD"/>
    <property type="match status" value="1"/>
</dbReference>
<evidence type="ECO:0000256" key="1">
    <source>
        <dbReference type="ARBA" id="ARBA00023002"/>
    </source>
</evidence>
<dbReference type="GO" id="GO:0004777">
    <property type="term" value="F:succinate-semialdehyde dehydrogenase (NAD+) activity"/>
    <property type="evidence" value="ECO:0007669"/>
    <property type="project" value="TreeGrafter"/>
</dbReference>
<dbReference type="Pfam" id="PF00171">
    <property type="entry name" value="Aldedh"/>
    <property type="match status" value="1"/>
</dbReference>
<dbReference type="InterPro" id="IPR016163">
    <property type="entry name" value="Ald_DH_C"/>
</dbReference>
<proteinExistence type="predicted"/>